<dbReference type="SMART" id="SM00320">
    <property type="entry name" value="WD40"/>
    <property type="match status" value="9"/>
</dbReference>
<dbReference type="STRING" id="398720.MED217_13109"/>
<dbReference type="InterPro" id="IPR015943">
    <property type="entry name" value="WD40/YVTN_repeat-like_dom_sf"/>
</dbReference>
<dbReference type="PROSITE" id="PS50082">
    <property type="entry name" value="WD_REPEATS_2"/>
    <property type="match status" value="1"/>
</dbReference>
<evidence type="ECO:0000259" key="5">
    <source>
        <dbReference type="Pfam" id="PF00656"/>
    </source>
</evidence>
<dbReference type="GO" id="GO:0006508">
    <property type="term" value="P:proteolysis"/>
    <property type="evidence" value="ECO:0007669"/>
    <property type="project" value="InterPro"/>
</dbReference>
<dbReference type="SUPFAM" id="SSF63829">
    <property type="entry name" value="Calcium-dependent phosphotriesterase"/>
    <property type="match status" value="1"/>
</dbReference>
<evidence type="ECO:0000256" key="4">
    <source>
        <dbReference type="SAM" id="SignalP"/>
    </source>
</evidence>
<name>A3XPS4_LEEBM</name>
<keyword evidence="7" id="KW-1185">Reference proteome</keyword>
<dbReference type="SUPFAM" id="SSF52129">
    <property type="entry name" value="Caspase-like"/>
    <property type="match status" value="1"/>
</dbReference>
<keyword evidence="1 3" id="KW-0853">WD repeat</keyword>
<feature type="chain" id="PRO_5002664317" description="Peptidase C14 caspase domain-containing protein" evidence="4">
    <location>
        <begin position="23"/>
        <end position="1713"/>
    </location>
</feature>
<dbReference type="SUPFAM" id="SSF50969">
    <property type="entry name" value="YVTN repeat-like/Quinoprotein amine dehydrogenase"/>
    <property type="match status" value="1"/>
</dbReference>
<dbReference type="Gene3D" id="3.40.50.1460">
    <property type="match status" value="1"/>
</dbReference>
<dbReference type="eggNOG" id="COG2319">
    <property type="taxonomic scope" value="Bacteria"/>
</dbReference>
<comment type="caution">
    <text evidence="6">The sequence shown here is derived from an EMBL/GenBank/DDBJ whole genome shotgun (WGS) entry which is preliminary data.</text>
</comment>
<feature type="repeat" description="WD" evidence="3">
    <location>
        <begin position="526"/>
        <end position="567"/>
    </location>
</feature>
<dbReference type="Gene3D" id="2.130.10.10">
    <property type="entry name" value="YVTN repeat-like/Quinoprotein amine dehydrogenase"/>
    <property type="match status" value="4"/>
</dbReference>
<dbReference type="PANTHER" id="PTHR22847">
    <property type="entry name" value="WD40 REPEAT PROTEIN"/>
    <property type="match status" value="1"/>
</dbReference>
<sequence>MHLLQRLLACLFFISIPATAVAQNQDVIYAEAHAEAVNAFDASYSASLIAVAVYPYTDVVLYDLFTADEVFRVTGNTFTATAMHFDAAGTRLVIHYPDKTQVWDINSFQKQAEYATDFYAARDFSFATARFVSYQNNSLQFKDLNNAVVKELPYANAPGRLMFSKNGNTLFGLSKGQLRYVDVLGNTPQKTLDIKEVSNFAVGDAGIAIQQTAANSQGSDVRLSFYDFSGTAKSESIQPKKAFQTFAARMHLFNDELLFYESFDKVVVVNSNGGEDTFEFKEDLTDFKFVKNVGFAVNFKNRLDLLDTDGNLITRLYAKTFMNSGSYVNPKSERVALVVDSMLFLGDAAKRQPKQISLDDGLANAVTGAEDLIAFATRDQKLRLWDLKSAKERVAITTQEVTFPQFVKLDPSGKLLLACYPRADKIVVYDARTGKEKTRLALPQEEQITALDFDGNQLVVGTQSGAYAFYRLSSSGFELQRDYAPALSNAITGVSISGSKVAVSSLGRMLQLRLDQEAKVTAEDVLIGHSGFIHGIAYDATGTYLTSADTYGDIHFWEADKQRLVHRIHLDSAWVKNLSLHDSLYITSSGPGMITGNFYNPLVYQKITDPKPELLVQRANTNAIRKLVFSRDGKLLASDDGSVIKVREVQTGFLISEITLEDNTLNDLAFLKDNNTLVVASGSSVEFIDAYTGTSKKFLDLNTRNRSIHQVESFPDLNIVVGLNIHGWHYPLLIHSNSGLVMGTLEVNPAEEKDQQIINLIISPDGKRIATYGNKYIKVFEINEQVQTRQVAVIPRDSPDVSNQYWNDLMHFNAEGTRLSYVEMGSPNRLKVLDIASGSISYETTGKLSVFGYDGELVGMVNSNVRLSALKQDATTWERLQSEHEHMDLISSLAYDPINTLYASADIWGNIITWDAETKTPLWELDRFANDIYSVDLNVQGNVMAFNAKSGLFLFDLQQFQIKKLEGNNYPYYGAFSKDGSLFFYRNGKDYHVYRPENDKSGLLFKTPVAAADASGSLLSEDGSVLSFKNTKTDVMYSYDIQNKALLGEIKLKEIPGYLSLTVASVTREANTKLQLQGTALKTLGDSLLVFNKVNYTPSTQQLSVNSKEHFINLKENKEFLDYKIKYHTKLNAYSDDGKYYAYLEDFHLKIEDLERKELLYDQYIQDVRIVDGVFTEDSKSLILAFEDGAVKIMSLPEFKVTHTFLGSTGQLSDMDYKNHFLVILGGDNLIKVFDRDQDYKLLYSCAFLEDGEFILSDEEGFYYASKAAREAVAFKKGDEVYPFEQFDMFYNRPDKAIRNLVSLGITDSLLQKGYEMAYQKRLSKMGFDEGMLSGAFELPTLELLTKDLPATTNEEQISFRIKAEDRAKNLDRILVWVNDVPVFGAKGKSIRDRKIQQLEETLTVNLASGTNKVQVSVVNSSGVESLKRTFVINATAAMPQPDLYLVSIGVSNYQNQDYNLKYAAKDAKDLMDYVNERPEAYAEIHTHNLVNEQVTTAEIAKLKARLMQSRTNDVVIVFFAGHGVLDEEMNYYLGTYDIDFDNPKKNGLAYDGLENLLDGIPALNKLLIIDACHSGEVDQDDATIDSGLTNAKVSGKRGSIVVKSKSKQLGLENSFELMQMLFSDLRRGTGATVISSASGLEYAYEGEAWQNGVFTYAMLEGLKSGACDLNGDGSVQVSELKSYVFDKVSELTNGKQNPTSRKENLEYDFKVW</sequence>
<accession>A3XPS4</accession>
<dbReference type="eggNOG" id="COG4249">
    <property type="taxonomic scope" value="Bacteria"/>
</dbReference>
<keyword evidence="2" id="KW-0677">Repeat</keyword>
<evidence type="ECO:0000313" key="7">
    <source>
        <dbReference type="Proteomes" id="UP000001601"/>
    </source>
</evidence>
<dbReference type="InterPro" id="IPR018247">
    <property type="entry name" value="EF_Hand_1_Ca_BS"/>
</dbReference>
<feature type="signal peptide" evidence="4">
    <location>
        <begin position="1"/>
        <end position="22"/>
    </location>
</feature>
<dbReference type="Proteomes" id="UP000001601">
    <property type="component" value="Unassembled WGS sequence"/>
</dbReference>
<dbReference type="Pfam" id="PF00656">
    <property type="entry name" value="Peptidase_C14"/>
    <property type="match status" value="1"/>
</dbReference>
<dbReference type="SUPFAM" id="SSF50998">
    <property type="entry name" value="Quinoprotein alcohol dehydrogenase-like"/>
    <property type="match status" value="1"/>
</dbReference>
<dbReference type="PANTHER" id="PTHR22847:SF637">
    <property type="entry name" value="WD REPEAT DOMAIN 5B"/>
    <property type="match status" value="1"/>
</dbReference>
<dbReference type="InterPro" id="IPR011044">
    <property type="entry name" value="Quino_amine_DH_bsu"/>
</dbReference>
<dbReference type="InterPro" id="IPR011047">
    <property type="entry name" value="Quinoprotein_ADH-like_sf"/>
</dbReference>
<dbReference type="InterPro" id="IPR029030">
    <property type="entry name" value="Caspase-like_dom_sf"/>
</dbReference>
<proteinExistence type="predicted"/>
<dbReference type="InterPro" id="IPR011600">
    <property type="entry name" value="Pept_C14_caspase"/>
</dbReference>
<evidence type="ECO:0000313" key="6">
    <source>
        <dbReference type="EMBL" id="EAQ48447.1"/>
    </source>
</evidence>
<dbReference type="InterPro" id="IPR001680">
    <property type="entry name" value="WD40_rpt"/>
</dbReference>
<dbReference type="PROSITE" id="PS00018">
    <property type="entry name" value="EF_HAND_1"/>
    <property type="match status" value="1"/>
</dbReference>
<dbReference type="HOGENOM" id="CLU_245119_0_0_10"/>
<dbReference type="RefSeq" id="WP_009780976.1">
    <property type="nucleotide sequence ID" value="NZ_CH672395.1"/>
</dbReference>
<dbReference type="GO" id="GO:0004197">
    <property type="term" value="F:cysteine-type endopeptidase activity"/>
    <property type="evidence" value="ECO:0007669"/>
    <property type="project" value="InterPro"/>
</dbReference>
<evidence type="ECO:0000256" key="2">
    <source>
        <dbReference type="ARBA" id="ARBA00022737"/>
    </source>
</evidence>
<gene>
    <name evidence="6" type="ORF">MED217_13109</name>
</gene>
<keyword evidence="4" id="KW-0732">Signal</keyword>
<evidence type="ECO:0000256" key="1">
    <source>
        <dbReference type="ARBA" id="ARBA00022574"/>
    </source>
</evidence>
<organism evidence="6 7">
    <name type="scientific">Leeuwenhoekiella blandensis (strain CECT 7118 / CCUG 51940 / KCTC 22103 / MED217)</name>
    <name type="common">Flavobacterium sp. (strain MED217)</name>
    <dbReference type="NCBI Taxonomy" id="398720"/>
    <lineage>
        <taxon>Bacteria</taxon>
        <taxon>Pseudomonadati</taxon>
        <taxon>Bacteroidota</taxon>
        <taxon>Flavobacteriia</taxon>
        <taxon>Flavobacteriales</taxon>
        <taxon>Flavobacteriaceae</taxon>
        <taxon>Leeuwenhoekiella</taxon>
    </lineage>
</organism>
<dbReference type="EMBL" id="AANC01000008">
    <property type="protein sequence ID" value="EAQ48447.1"/>
    <property type="molecule type" value="Genomic_DNA"/>
</dbReference>
<evidence type="ECO:0000256" key="3">
    <source>
        <dbReference type="PROSITE-ProRule" id="PRU00221"/>
    </source>
</evidence>
<dbReference type="OrthoDB" id="1492850at2"/>
<feature type="domain" description="Peptidase C14 caspase" evidence="5">
    <location>
        <begin position="1449"/>
        <end position="1707"/>
    </location>
</feature>
<protein>
    <recommendedName>
        <fullName evidence="5">Peptidase C14 caspase domain-containing protein</fullName>
    </recommendedName>
</protein>
<reference evidence="6 7" key="1">
    <citation type="journal article" date="2007" name="Nature">
        <title>Light stimulates growth of proteorhodopsin-containing marine Flavobacteria.</title>
        <authorList>
            <person name="Gomez-Consarnau L."/>
            <person name="Gonzalez J.M."/>
            <person name="Coll-Llado M."/>
            <person name="Gourdon P."/>
            <person name="Pascher T."/>
            <person name="Neutze R."/>
            <person name="Pedros-Alio C."/>
            <person name="Pinhassi J."/>
        </authorList>
    </citation>
    <scope>NUCLEOTIDE SEQUENCE [LARGE SCALE GENOMIC DNA]</scope>
    <source>
        <strain evidence="6 7">MED217</strain>
    </source>
</reference>